<dbReference type="EMBL" id="CAJVOS010000007">
    <property type="protein sequence ID" value="CAG7949935.1"/>
    <property type="molecule type" value="Genomic_DNA"/>
</dbReference>
<feature type="compositionally biased region" description="Low complexity" evidence="1">
    <location>
        <begin position="89"/>
        <end position="102"/>
    </location>
</feature>
<comment type="caution">
    <text evidence="2">The sequence shown here is derived from an EMBL/GenBank/DDBJ whole genome shotgun (WGS) entry which is preliminary data.</text>
</comment>
<dbReference type="OrthoDB" id="423559at2759"/>
<protein>
    <submittedName>
        <fullName evidence="2">Uncharacterized protein</fullName>
    </submittedName>
</protein>
<feature type="compositionally biased region" description="Basic and acidic residues" evidence="1">
    <location>
        <begin position="247"/>
        <end position="261"/>
    </location>
</feature>
<feature type="compositionally biased region" description="Basic residues" evidence="1">
    <location>
        <begin position="231"/>
        <end position="246"/>
    </location>
</feature>
<organism evidence="2 3">
    <name type="scientific">Penicillium olsonii</name>
    <dbReference type="NCBI Taxonomy" id="99116"/>
    <lineage>
        <taxon>Eukaryota</taxon>
        <taxon>Fungi</taxon>
        <taxon>Dikarya</taxon>
        <taxon>Ascomycota</taxon>
        <taxon>Pezizomycotina</taxon>
        <taxon>Eurotiomycetes</taxon>
        <taxon>Eurotiomycetidae</taxon>
        <taxon>Eurotiales</taxon>
        <taxon>Aspergillaceae</taxon>
        <taxon>Penicillium</taxon>
    </lineage>
</organism>
<name>A0A9W4HAL1_PENOL</name>
<dbReference type="Proteomes" id="UP001153618">
    <property type="component" value="Unassembled WGS sequence"/>
</dbReference>
<feature type="region of interest" description="Disordered" evidence="1">
    <location>
        <begin position="1"/>
        <end position="195"/>
    </location>
</feature>
<evidence type="ECO:0000313" key="3">
    <source>
        <dbReference type="Proteomes" id="UP001153618"/>
    </source>
</evidence>
<gene>
    <name evidence="2" type="ORF">POLS_LOCUS418</name>
</gene>
<sequence>MAKESTAPKEPLTPGGKPNTQHRPPHIQEHEFGKPSPIGPQQKSNHLFNIPKPNQARAEHHRVPHRSNNQPDPRARQNHPPPGPQGYRPSAPSGAVAATPAAKRSEPWDPFKPVAPSAYNNPRGGFQPGSVSIKRPENVTWTTPRAPRPIFQSKPLPPKPSNSSKNLQSFIDLTRDQTDPIPRAPASHTPSRFGAMDMDGYVDTAMANENIKALLEGAFEDEDESQSKATDKKKKKKGSKKKQSKAKPKDVATKDNKKEQAADDLDDLAAQLSGVTARPRVRRKTRKRRPTKRRPTKRRRKMRRMMGWLKA</sequence>
<evidence type="ECO:0000256" key="1">
    <source>
        <dbReference type="SAM" id="MobiDB-lite"/>
    </source>
</evidence>
<dbReference type="AlphaFoldDB" id="A0A9W4HAL1"/>
<feature type="compositionally biased region" description="Basic residues" evidence="1">
    <location>
        <begin position="279"/>
        <end position="304"/>
    </location>
</feature>
<accession>A0A9W4HAL1</accession>
<reference evidence="2" key="1">
    <citation type="submission" date="2021-07" db="EMBL/GenBank/DDBJ databases">
        <authorList>
            <person name="Branca A.L. A."/>
        </authorList>
    </citation>
    <scope>NUCLEOTIDE SEQUENCE</scope>
</reference>
<feature type="region of interest" description="Disordered" evidence="1">
    <location>
        <begin position="217"/>
        <end position="311"/>
    </location>
</feature>
<evidence type="ECO:0000313" key="2">
    <source>
        <dbReference type="EMBL" id="CAG7949935.1"/>
    </source>
</evidence>
<proteinExistence type="predicted"/>
<keyword evidence="3" id="KW-1185">Reference proteome</keyword>